<dbReference type="AlphaFoldDB" id="A0A815CNZ5"/>
<sequence length="211" mass="23626">MTSIGSIDYSGIIVPTFGTLSDEKIDWKVSEAAITYVATNLADVLECMLQHQQLVSEAITFLRDLSATSNRLRAVDKYFGYCTPRSESALIPLKNNNFTNVKWSFVPFLQNLAHFLSLPEVQVDMECSAISHNRVMFDVHDGTFETSHGVFKDRMSCKITRHLGANDIWAQRHLGATTLGRNDTWAQRHLGATTLGRMHEQVSSKSAFAKV</sequence>
<accession>A0A815CNZ5</accession>
<proteinExistence type="predicted"/>
<comment type="caution">
    <text evidence="1">The sequence shown here is derived from an EMBL/GenBank/DDBJ whole genome shotgun (WGS) entry which is preliminary data.</text>
</comment>
<name>A0A815CNZ5_9BILA</name>
<gene>
    <name evidence="1" type="ORF">GPM918_LOCUS27877</name>
    <name evidence="2" type="ORF">SRO942_LOCUS28288</name>
</gene>
<protein>
    <submittedName>
        <fullName evidence="1">Uncharacterized protein</fullName>
    </submittedName>
</protein>
<keyword evidence="3" id="KW-1185">Reference proteome</keyword>
<dbReference type="Proteomes" id="UP000681722">
    <property type="component" value="Unassembled WGS sequence"/>
</dbReference>
<evidence type="ECO:0000313" key="1">
    <source>
        <dbReference type="EMBL" id="CAF1287731.1"/>
    </source>
</evidence>
<dbReference type="EMBL" id="CAJOBC010031087">
    <property type="protein sequence ID" value="CAF4090709.1"/>
    <property type="molecule type" value="Genomic_DNA"/>
</dbReference>
<dbReference type="Proteomes" id="UP000663829">
    <property type="component" value="Unassembled WGS sequence"/>
</dbReference>
<evidence type="ECO:0000313" key="3">
    <source>
        <dbReference type="Proteomes" id="UP000663829"/>
    </source>
</evidence>
<dbReference type="EMBL" id="CAJNOQ010011906">
    <property type="protein sequence ID" value="CAF1287731.1"/>
    <property type="molecule type" value="Genomic_DNA"/>
</dbReference>
<evidence type="ECO:0000313" key="2">
    <source>
        <dbReference type="EMBL" id="CAF4090709.1"/>
    </source>
</evidence>
<organism evidence="1 3">
    <name type="scientific">Didymodactylos carnosus</name>
    <dbReference type="NCBI Taxonomy" id="1234261"/>
    <lineage>
        <taxon>Eukaryota</taxon>
        <taxon>Metazoa</taxon>
        <taxon>Spiralia</taxon>
        <taxon>Gnathifera</taxon>
        <taxon>Rotifera</taxon>
        <taxon>Eurotatoria</taxon>
        <taxon>Bdelloidea</taxon>
        <taxon>Philodinida</taxon>
        <taxon>Philodinidae</taxon>
        <taxon>Didymodactylos</taxon>
    </lineage>
</organism>
<reference evidence="1" key="1">
    <citation type="submission" date="2021-02" db="EMBL/GenBank/DDBJ databases">
        <authorList>
            <person name="Nowell W R."/>
        </authorList>
    </citation>
    <scope>NUCLEOTIDE SEQUENCE</scope>
</reference>